<sequence length="125" mass="14853">MFKISELANEFSISTRTIRYYEELHLLTPARTDGNQRMYSKGDHVKLQLILRGKRYGFTLEEIKEMVQLFELDPSGVKQLERTITFGEKRLNEITIRINELSQLKNEMENLLLEFRERVKKGEKT</sequence>
<dbReference type="SMART" id="SM00422">
    <property type="entry name" value="HTH_MERR"/>
    <property type="match status" value="1"/>
</dbReference>
<name>A0AB39BTT0_9BACI</name>
<accession>A0AB39BTT0</accession>
<dbReference type="GO" id="GO:0003700">
    <property type="term" value="F:DNA-binding transcription factor activity"/>
    <property type="evidence" value="ECO:0007669"/>
    <property type="project" value="InterPro"/>
</dbReference>
<dbReference type="SUPFAM" id="SSF46955">
    <property type="entry name" value="Putative DNA-binding domain"/>
    <property type="match status" value="1"/>
</dbReference>
<dbReference type="PROSITE" id="PS50937">
    <property type="entry name" value="HTH_MERR_2"/>
    <property type="match status" value="1"/>
</dbReference>
<dbReference type="GO" id="GO:0003677">
    <property type="term" value="F:DNA binding"/>
    <property type="evidence" value="ECO:0007669"/>
    <property type="project" value="UniProtKB-KW"/>
</dbReference>
<organism evidence="4">
    <name type="scientific">Alkalihalophilus sp. As8PL</name>
    <dbReference type="NCBI Taxonomy" id="3237103"/>
    <lineage>
        <taxon>Bacteria</taxon>
        <taxon>Bacillati</taxon>
        <taxon>Bacillota</taxon>
        <taxon>Bacilli</taxon>
        <taxon>Bacillales</taxon>
        <taxon>Bacillaceae</taxon>
        <taxon>Alkalihalophilus</taxon>
    </lineage>
</organism>
<evidence type="ECO:0000256" key="2">
    <source>
        <dbReference type="SAM" id="Coils"/>
    </source>
</evidence>
<proteinExistence type="predicted"/>
<dbReference type="CDD" id="cd04776">
    <property type="entry name" value="HTH_GnyR"/>
    <property type="match status" value="1"/>
</dbReference>
<reference evidence="4" key="1">
    <citation type="submission" date="2024-07" db="EMBL/GenBank/DDBJ databases">
        <title>Identification and characteristics of an arsenic-resistant bacterial isolate, which belongs to a novel species.</title>
        <authorList>
            <person name="Juszczyk A."/>
            <person name="Kowalczyk A."/>
            <person name="Was K."/>
            <person name="Kosowicz W."/>
            <person name="Budzyn A."/>
            <person name="Latowski D."/>
        </authorList>
    </citation>
    <scope>NUCLEOTIDE SEQUENCE</scope>
    <source>
        <strain evidence="4">As8PL</strain>
    </source>
</reference>
<evidence type="ECO:0000256" key="1">
    <source>
        <dbReference type="ARBA" id="ARBA00023125"/>
    </source>
</evidence>
<feature type="coiled-coil region" evidence="2">
    <location>
        <begin position="91"/>
        <end position="125"/>
    </location>
</feature>
<evidence type="ECO:0000259" key="3">
    <source>
        <dbReference type="PROSITE" id="PS50937"/>
    </source>
</evidence>
<dbReference type="PANTHER" id="PTHR30204:SF58">
    <property type="entry name" value="HTH-TYPE TRANSCRIPTIONAL REGULATOR YFMP"/>
    <property type="match status" value="1"/>
</dbReference>
<dbReference type="AlphaFoldDB" id="A0AB39BTT0"/>
<dbReference type="InterPro" id="IPR000551">
    <property type="entry name" value="MerR-type_HTH_dom"/>
</dbReference>
<gene>
    <name evidence="4" type="ORF">AB3N04_01610</name>
</gene>
<keyword evidence="1 4" id="KW-0238">DNA-binding</keyword>
<dbReference type="InterPro" id="IPR009061">
    <property type="entry name" value="DNA-bd_dom_put_sf"/>
</dbReference>
<protein>
    <submittedName>
        <fullName evidence="4">MerR family DNA-binding transcriptional regulator</fullName>
    </submittedName>
</protein>
<dbReference type="EMBL" id="CP162551">
    <property type="protein sequence ID" value="XDI37032.1"/>
    <property type="molecule type" value="Genomic_DNA"/>
</dbReference>
<dbReference type="PANTHER" id="PTHR30204">
    <property type="entry name" value="REDOX-CYCLING DRUG-SENSING TRANSCRIPTIONAL ACTIVATOR SOXR"/>
    <property type="match status" value="1"/>
</dbReference>
<evidence type="ECO:0000313" key="4">
    <source>
        <dbReference type="EMBL" id="XDI37032.1"/>
    </source>
</evidence>
<feature type="domain" description="HTH merR-type" evidence="3">
    <location>
        <begin position="1"/>
        <end position="69"/>
    </location>
</feature>
<dbReference type="Gene3D" id="1.10.1660.10">
    <property type="match status" value="1"/>
</dbReference>
<dbReference type="InterPro" id="IPR047057">
    <property type="entry name" value="MerR_fam"/>
</dbReference>
<dbReference type="Pfam" id="PF13411">
    <property type="entry name" value="MerR_1"/>
    <property type="match status" value="1"/>
</dbReference>
<dbReference type="RefSeq" id="WP_368504413.1">
    <property type="nucleotide sequence ID" value="NZ_CP162551.1"/>
</dbReference>
<keyword evidence="2" id="KW-0175">Coiled coil</keyword>